<feature type="compositionally biased region" description="Basic and acidic residues" evidence="1">
    <location>
        <begin position="1"/>
        <end position="15"/>
    </location>
</feature>
<feature type="compositionally biased region" description="Gly residues" evidence="1">
    <location>
        <begin position="549"/>
        <end position="561"/>
    </location>
</feature>
<dbReference type="RefSeq" id="WP_329356244.1">
    <property type="nucleotide sequence ID" value="NZ_CP109490.1"/>
</dbReference>
<feature type="region of interest" description="Disordered" evidence="1">
    <location>
        <begin position="774"/>
        <end position="795"/>
    </location>
</feature>
<evidence type="ECO:0000256" key="1">
    <source>
        <dbReference type="SAM" id="MobiDB-lite"/>
    </source>
</evidence>
<keyword evidence="4" id="KW-0547">Nucleotide-binding</keyword>
<dbReference type="InterPro" id="IPR027417">
    <property type="entry name" value="P-loop_NTPase"/>
</dbReference>
<feature type="domain" description="AAA+ ATPase" evidence="3">
    <location>
        <begin position="98"/>
        <end position="239"/>
    </location>
</feature>
<reference evidence="4" key="1">
    <citation type="submission" date="2022-10" db="EMBL/GenBank/DDBJ databases">
        <title>The complete genomes of actinobacterial strains from the NBC collection.</title>
        <authorList>
            <person name="Joergensen T.S."/>
            <person name="Alvarez Arevalo M."/>
            <person name="Sterndorff E.B."/>
            <person name="Faurdal D."/>
            <person name="Vuksanovic O."/>
            <person name="Mourched A.-S."/>
            <person name="Charusanti P."/>
            <person name="Shaw S."/>
            <person name="Blin K."/>
            <person name="Weber T."/>
        </authorList>
    </citation>
    <scope>NUCLEOTIDE SEQUENCE</scope>
    <source>
        <strain evidence="4">NBC_01436</strain>
    </source>
</reference>
<dbReference type="Pfam" id="PF13191">
    <property type="entry name" value="AAA_16"/>
    <property type="match status" value="1"/>
</dbReference>
<dbReference type="Proteomes" id="UP001431926">
    <property type="component" value="Chromosome"/>
</dbReference>
<feature type="compositionally biased region" description="Low complexity" evidence="1">
    <location>
        <begin position="700"/>
        <end position="711"/>
    </location>
</feature>
<evidence type="ECO:0000259" key="3">
    <source>
        <dbReference type="SMART" id="SM00382"/>
    </source>
</evidence>
<keyword evidence="2" id="KW-0472">Membrane</keyword>
<evidence type="ECO:0000256" key="2">
    <source>
        <dbReference type="SAM" id="Phobius"/>
    </source>
</evidence>
<dbReference type="EMBL" id="CP109491">
    <property type="protein sequence ID" value="WUX37620.1"/>
    <property type="molecule type" value="Genomic_DNA"/>
</dbReference>
<proteinExistence type="predicted"/>
<keyword evidence="5" id="KW-1185">Reference proteome</keyword>
<evidence type="ECO:0000313" key="5">
    <source>
        <dbReference type="Proteomes" id="UP001431926"/>
    </source>
</evidence>
<dbReference type="InterPro" id="IPR041664">
    <property type="entry name" value="AAA_16"/>
</dbReference>
<dbReference type="SUPFAM" id="SSF52540">
    <property type="entry name" value="P-loop containing nucleoside triphosphate hydrolases"/>
    <property type="match status" value="1"/>
</dbReference>
<dbReference type="Gene3D" id="3.40.50.300">
    <property type="entry name" value="P-loop containing nucleotide triphosphate hydrolases"/>
    <property type="match status" value="1"/>
</dbReference>
<feature type="transmembrane region" description="Helical" evidence="2">
    <location>
        <begin position="746"/>
        <end position="768"/>
    </location>
</feature>
<sequence>MAETDGFVREPHGPDPDEDGAPMGGDHRIDIAGDASGTVIAGNHNVVIDAHGSTVNLLQPQERPRPVRRERVALVPRAQREPVGREADLEELKDALRGNGVVQLWGPPGVGKSTLLRHAARSLEPGPNGVLFLNGAHREPEDLAQEIFEACYEAPGYAPTGPELRRLMTGIEVTVYVDDAELTPERLRLLADAAPDATFVFASRERSLLGESADLELRGLGGAAGLGLLERELRHPLPEAQYAVAVELCEVSLGRPLLLLRAAGLARLDTSGEVRLPRPAEIDGLLPLLFDRLDTAALKTLHLLATLRDAEVDPEHVGALCDVPDPAAVCGRLAGLGLATVTERGYRSVADVLPEVRRRFAEPVAVDRLCGHFARWAALATTTPAQVADHGRALEVVAEMAERRGRPDLAVRVARAVSPFLAESLRFGVWGRLLDQGQNAARQADDTTAHAYFTHEKAIRCLMIGRRVVAAALLAEAVVLWRQLGDNEGVDAALNAQQYTPAPENPPLGESPDPGADPGWDPGADPGTDPGSMTGPEPGTTTPDPGPMTGPGTGADPGGAPGADPGWDPGSMTGPEPGTATPDPVTTGPGTGADPGYDPGADPWHDPGTGFGQDPGTGFGQDPGTGFGQDPGTGFGHDPGGAAGYDPANAPGSDPGWGWADQGASAADPATATAPNAATDPGAGFGAGQGPDPWSAADPTSHVAAHSSGAAGTAGTGGAAGTAGAAGTGGAAAGGAAVAATTTAAVWASVVAVVLGAVAALVIGVVVYQQLSSGDPTYTSSTSTSDLSSSSPSAASDELAGVWRDGQGNVFLIVRSGDGAYEFKSQGTCGATSTVKVTGGSGQYSGTMPVWDESTCGKTFGDARLSIDVSSDGSSASVEVTAPSNGSWECRNCGSQTWARQA</sequence>
<accession>A0ABZ1ZGP8</accession>
<organism evidence="4 5">
    <name type="scientific">Streptomyces anulatus</name>
    <name type="common">Streptomyces chrysomallus</name>
    <dbReference type="NCBI Taxonomy" id="1892"/>
    <lineage>
        <taxon>Bacteria</taxon>
        <taxon>Bacillati</taxon>
        <taxon>Actinomycetota</taxon>
        <taxon>Actinomycetes</taxon>
        <taxon>Kitasatosporales</taxon>
        <taxon>Streptomycetaceae</taxon>
        <taxon>Streptomyces</taxon>
    </lineage>
</organism>
<feature type="region of interest" description="Disordered" evidence="1">
    <location>
        <begin position="499"/>
        <end position="727"/>
    </location>
</feature>
<gene>
    <name evidence="4" type="ORF">OG367_15860</name>
</gene>
<feature type="compositionally biased region" description="Low complexity" evidence="1">
    <location>
        <begin position="512"/>
        <end position="543"/>
    </location>
</feature>
<keyword evidence="2" id="KW-1133">Transmembrane helix</keyword>
<dbReference type="GO" id="GO:0005524">
    <property type="term" value="F:ATP binding"/>
    <property type="evidence" value="ECO:0007669"/>
    <property type="project" value="UniProtKB-KW"/>
</dbReference>
<dbReference type="CDD" id="cd00009">
    <property type="entry name" value="AAA"/>
    <property type="match status" value="1"/>
</dbReference>
<keyword evidence="4" id="KW-0067">ATP-binding</keyword>
<feature type="compositionally biased region" description="Gly residues" evidence="1">
    <location>
        <begin position="712"/>
        <end position="727"/>
    </location>
</feature>
<dbReference type="SMART" id="SM00382">
    <property type="entry name" value="AAA"/>
    <property type="match status" value="1"/>
</dbReference>
<feature type="compositionally biased region" description="Gly residues" evidence="1">
    <location>
        <begin position="609"/>
        <end position="643"/>
    </location>
</feature>
<feature type="compositionally biased region" description="Low complexity" evidence="1">
    <location>
        <begin position="660"/>
        <end position="682"/>
    </location>
</feature>
<evidence type="ECO:0000313" key="4">
    <source>
        <dbReference type="EMBL" id="WUX37620.1"/>
    </source>
</evidence>
<feature type="region of interest" description="Disordered" evidence="1">
    <location>
        <begin position="1"/>
        <end position="27"/>
    </location>
</feature>
<feature type="compositionally biased region" description="Low complexity" evidence="1">
    <location>
        <begin position="577"/>
        <end position="602"/>
    </location>
</feature>
<protein>
    <submittedName>
        <fullName evidence="4">ATP-binding protein</fullName>
    </submittedName>
</protein>
<keyword evidence="2" id="KW-0812">Transmembrane</keyword>
<name>A0ABZ1ZGP8_STRAQ</name>
<dbReference type="InterPro" id="IPR003593">
    <property type="entry name" value="AAA+_ATPase"/>
</dbReference>